<keyword evidence="6 8" id="KW-0408">Iron</keyword>
<comment type="caution">
    <text evidence="10">The sequence shown here is derived from an EMBL/GenBank/DDBJ whole genome shotgun (WGS) entry which is preliminary data.</text>
</comment>
<sequence length="125" mass="14699">PHYNYELPNGTPVFIPVYAIHHDEQYWPDPEKFDPERFSIENRKNHHPMAYIPFGAGPRNCIGMRVAQLQSRLGLVHLLKNHSVRPCTESIKEQKFDPKQPMLQFAPAIKLEIVYKFQAFSQLWK</sequence>
<dbReference type="GO" id="GO:0004497">
    <property type="term" value="F:monooxygenase activity"/>
    <property type="evidence" value="ECO:0007669"/>
    <property type="project" value="UniProtKB-KW"/>
</dbReference>
<evidence type="ECO:0000256" key="8">
    <source>
        <dbReference type="PIRSR" id="PIRSR602401-1"/>
    </source>
</evidence>
<dbReference type="InterPro" id="IPR036396">
    <property type="entry name" value="Cyt_P450_sf"/>
</dbReference>
<dbReference type="PANTHER" id="PTHR24292">
    <property type="entry name" value="CYTOCHROME P450"/>
    <property type="match status" value="1"/>
</dbReference>
<dbReference type="GO" id="GO:0020037">
    <property type="term" value="F:heme binding"/>
    <property type="evidence" value="ECO:0007669"/>
    <property type="project" value="InterPro"/>
</dbReference>
<evidence type="ECO:0000256" key="7">
    <source>
        <dbReference type="ARBA" id="ARBA00023033"/>
    </source>
</evidence>
<feature type="non-terminal residue" evidence="10">
    <location>
        <position position="1"/>
    </location>
</feature>
<evidence type="ECO:0000256" key="9">
    <source>
        <dbReference type="RuleBase" id="RU000461"/>
    </source>
</evidence>
<name>A0A0L0ULY6_9BASI</name>
<dbReference type="GO" id="GO:0005506">
    <property type="term" value="F:iron ion binding"/>
    <property type="evidence" value="ECO:0007669"/>
    <property type="project" value="InterPro"/>
</dbReference>
<dbReference type="Proteomes" id="UP000054564">
    <property type="component" value="Unassembled WGS sequence"/>
</dbReference>
<evidence type="ECO:0000256" key="3">
    <source>
        <dbReference type="ARBA" id="ARBA00022617"/>
    </source>
</evidence>
<evidence type="ECO:0000256" key="5">
    <source>
        <dbReference type="ARBA" id="ARBA00023002"/>
    </source>
</evidence>
<dbReference type="InterPro" id="IPR017972">
    <property type="entry name" value="Cyt_P450_CS"/>
</dbReference>
<evidence type="ECO:0008006" key="12">
    <source>
        <dbReference type="Google" id="ProtNLM"/>
    </source>
</evidence>
<feature type="binding site" description="axial binding residue" evidence="8">
    <location>
        <position position="61"/>
    </location>
    <ligand>
        <name>heme</name>
        <dbReference type="ChEBI" id="CHEBI:30413"/>
    </ligand>
    <ligandPart>
        <name>Fe</name>
        <dbReference type="ChEBI" id="CHEBI:18248"/>
    </ligandPart>
</feature>
<evidence type="ECO:0000313" key="11">
    <source>
        <dbReference type="Proteomes" id="UP000054564"/>
    </source>
</evidence>
<reference evidence="11" key="1">
    <citation type="submission" date="2014-03" db="EMBL/GenBank/DDBJ databases">
        <title>The Genome Sequence of Puccinia striiformis f. sp. tritici PST-78.</title>
        <authorList>
            <consortium name="The Broad Institute Genome Sequencing Platform"/>
            <person name="Cuomo C."/>
            <person name="Hulbert S."/>
            <person name="Chen X."/>
            <person name="Walker B."/>
            <person name="Young S.K."/>
            <person name="Zeng Q."/>
            <person name="Gargeya S."/>
            <person name="Fitzgerald M."/>
            <person name="Haas B."/>
            <person name="Abouelleil A."/>
            <person name="Alvarado L."/>
            <person name="Arachchi H.M."/>
            <person name="Berlin A.M."/>
            <person name="Chapman S.B."/>
            <person name="Goldberg J."/>
            <person name="Griggs A."/>
            <person name="Gujja S."/>
            <person name="Hansen M."/>
            <person name="Howarth C."/>
            <person name="Imamovic A."/>
            <person name="Larimer J."/>
            <person name="McCowan C."/>
            <person name="Montmayeur A."/>
            <person name="Murphy C."/>
            <person name="Neiman D."/>
            <person name="Pearson M."/>
            <person name="Priest M."/>
            <person name="Roberts A."/>
            <person name="Saif S."/>
            <person name="Shea T."/>
            <person name="Sisk P."/>
            <person name="Sykes S."/>
            <person name="Wortman J."/>
            <person name="Nusbaum C."/>
            <person name="Birren B."/>
        </authorList>
    </citation>
    <scope>NUCLEOTIDE SEQUENCE [LARGE SCALE GENOMIC DNA]</scope>
    <source>
        <strain evidence="11">race PST-78</strain>
    </source>
</reference>
<keyword evidence="5 9" id="KW-0560">Oxidoreductase</keyword>
<dbReference type="EMBL" id="AJIL01003572">
    <property type="protein sequence ID" value="KNE87960.1"/>
    <property type="molecule type" value="Genomic_DNA"/>
</dbReference>
<keyword evidence="3 8" id="KW-0349">Heme</keyword>
<dbReference type="GO" id="GO:0046680">
    <property type="term" value="P:response to DDT"/>
    <property type="evidence" value="ECO:0007669"/>
    <property type="project" value="TreeGrafter"/>
</dbReference>
<proteinExistence type="inferred from homology"/>
<dbReference type="PANTHER" id="PTHR24292:SF45">
    <property type="entry name" value="CYTOCHROME P450 6G1-RELATED"/>
    <property type="match status" value="1"/>
</dbReference>
<dbReference type="PRINTS" id="PR00463">
    <property type="entry name" value="EP450I"/>
</dbReference>
<evidence type="ECO:0000313" key="10">
    <source>
        <dbReference type="EMBL" id="KNE87960.1"/>
    </source>
</evidence>
<evidence type="ECO:0000256" key="4">
    <source>
        <dbReference type="ARBA" id="ARBA00022723"/>
    </source>
</evidence>
<evidence type="ECO:0000256" key="1">
    <source>
        <dbReference type="ARBA" id="ARBA00001971"/>
    </source>
</evidence>
<dbReference type="InterPro" id="IPR002401">
    <property type="entry name" value="Cyt_P450_E_grp-I"/>
</dbReference>
<dbReference type="STRING" id="1165861.A0A0L0ULY6"/>
<comment type="similarity">
    <text evidence="2 9">Belongs to the cytochrome P450 family.</text>
</comment>
<dbReference type="SUPFAM" id="SSF48264">
    <property type="entry name" value="Cytochrome P450"/>
    <property type="match status" value="1"/>
</dbReference>
<comment type="cofactor">
    <cofactor evidence="1 8">
        <name>heme</name>
        <dbReference type="ChEBI" id="CHEBI:30413"/>
    </cofactor>
</comment>
<dbReference type="AlphaFoldDB" id="A0A0L0ULY6"/>
<dbReference type="GO" id="GO:0016705">
    <property type="term" value="F:oxidoreductase activity, acting on paired donors, with incorporation or reduction of molecular oxygen"/>
    <property type="evidence" value="ECO:0007669"/>
    <property type="project" value="InterPro"/>
</dbReference>
<dbReference type="Pfam" id="PF00067">
    <property type="entry name" value="p450"/>
    <property type="match status" value="1"/>
</dbReference>
<evidence type="ECO:0000256" key="2">
    <source>
        <dbReference type="ARBA" id="ARBA00010617"/>
    </source>
</evidence>
<gene>
    <name evidence="10" type="ORF">PSTG_18646</name>
</gene>
<dbReference type="InterPro" id="IPR001128">
    <property type="entry name" value="Cyt_P450"/>
</dbReference>
<dbReference type="PROSITE" id="PS00086">
    <property type="entry name" value="CYTOCHROME_P450"/>
    <property type="match status" value="1"/>
</dbReference>
<dbReference type="Gene3D" id="1.10.630.10">
    <property type="entry name" value="Cytochrome P450"/>
    <property type="match status" value="1"/>
</dbReference>
<organism evidence="10 11">
    <name type="scientific">Puccinia striiformis f. sp. tritici PST-78</name>
    <dbReference type="NCBI Taxonomy" id="1165861"/>
    <lineage>
        <taxon>Eukaryota</taxon>
        <taxon>Fungi</taxon>
        <taxon>Dikarya</taxon>
        <taxon>Basidiomycota</taxon>
        <taxon>Pucciniomycotina</taxon>
        <taxon>Pucciniomycetes</taxon>
        <taxon>Pucciniales</taxon>
        <taxon>Pucciniaceae</taxon>
        <taxon>Puccinia</taxon>
    </lineage>
</organism>
<dbReference type="InterPro" id="IPR050476">
    <property type="entry name" value="Insect_CytP450_Detox"/>
</dbReference>
<evidence type="ECO:0000256" key="6">
    <source>
        <dbReference type="ARBA" id="ARBA00023004"/>
    </source>
</evidence>
<keyword evidence="7 9" id="KW-0503">Monooxygenase</keyword>
<keyword evidence="11" id="KW-1185">Reference proteome</keyword>
<keyword evidence="4 8" id="KW-0479">Metal-binding</keyword>
<protein>
    <recommendedName>
        <fullName evidence="12">Cytochrome P450</fullName>
    </recommendedName>
</protein>
<dbReference type="GO" id="GO:0046701">
    <property type="term" value="P:insecticide catabolic process"/>
    <property type="evidence" value="ECO:0007669"/>
    <property type="project" value="TreeGrafter"/>
</dbReference>
<accession>A0A0L0ULY6</accession>